<dbReference type="Gene3D" id="3.80.10.10">
    <property type="entry name" value="Ribonuclease Inhibitor"/>
    <property type="match status" value="1"/>
</dbReference>
<name>A0A1Q3E7Y5_LENED</name>
<dbReference type="Proteomes" id="UP000188533">
    <property type="component" value="Unassembled WGS sequence"/>
</dbReference>
<comment type="caution">
    <text evidence="1">The sequence shown here is derived from an EMBL/GenBank/DDBJ whole genome shotgun (WGS) entry which is preliminary data.</text>
</comment>
<proteinExistence type="predicted"/>
<sequence length="166" mass="18955">MGILDEALSFLAIHCSLTLQELDVYRNTFRQSTCNTQILVKISEKLPGITKLGLNDIDISNRPIVDNAFSHFKYLESLNMDHHPPNAIRSPRLFSSVEPDYNQDEAMILSWASDECCPALRKCRLPNGIQWSLHGPKLWFPLLSSVPQRKALLLNASKWCKRRAFC</sequence>
<dbReference type="SUPFAM" id="SSF52047">
    <property type="entry name" value="RNI-like"/>
    <property type="match status" value="1"/>
</dbReference>
<accession>A0A1Q3E7Y5</accession>
<gene>
    <name evidence="1" type="ORF">LENED_005073</name>
</gene>
<evidence type="ECO:0000313" key="1">
    <source>
        <dbReference type="EMBL" id="GAW03353.1"/>
    </source>
</evidence>
<dbReference type="InterPro" id="IPR032675">
    <property type="entry name" value="LRR_dom_sf"/>
</dbReference>
<protein>
    <submittedName>
        <fullName evidence="1">Uncharacterized protein</fullName>
    </submittedName>
</protein>
<reference evidence="1 2" key="2">
    <citation type="submission" date="2017-02" db="EMBL/GenBank/DDBJ databases">
        <title>A genome survey and senescence transcriptome analysis in Lentinula edodes.</title>
        <authorList>
            <person name="Sakamoto Y."/>
            <person name="Nakade K."/>
            <person name="Sato S."/>
            <person name="Yoshida Y."/>
            <person name="Miyazaki K."/>
            <person name="Natsume S."/>
            <person name="Konno N."/>
        </authorList>
    </citation>
    <scope>NUCLEOTIDE SEQUENCE [LARGE SCALE GENOMIC DNA]</scope>
    <source>
        <strain evidence="1 2">NBRC 111202</strain>
    </source>
</reference>
<evidence type="ECO:0000313" key="2">
    <source>
        <dbReference type="Proteomes" id="UP000188533"/>
    </source>
</evidence>
<organism evidence="1 2">
    <name type="scientific">Lentinula edodes</name>
    <name type="common">Shiitake mushroom</name>
    <name type="synonym">Lentinus edodes</name>
    <dbReference type="NCBI Taxonomy" id="5353"/>
    <lineage>
        <taxon>Eukaryota</taxon>
        <taxon>Fungi</taxon>
        <taxon>Dikarya</taxon>
        <taxon>Basidiomycota</taxon>
        <taxon>Agaricomycotina</taxon>
        <taxon>Agaricomycetes</taxon>
        <taxon>Agaricomycetidae</taxon>
        <taxon>Agaricales</taxon>
        <taxon>Marasmiineae</taxon>
        <taxon>Omphalotaceae</taxon>
        <taxon>Lentinula</taxon>
    </lineage>
</organism>
<reference evidence="1 2" key="1">
    <citation type="submission" date="2016-08" db="EMBL/GenBank/DDBJ databases">
        <authorList>
            <consortium name="Lentinula edodes genome sequencing consortium"/>
            <person name="Sakamoto Y."/>
            <person name="Nakade K."/>
            <person name="Sato S."/>
            <person name="Yoshida Y."/>
            <person name="Miyazaki K."/>
            <person name="Natsume S."/>
            <person name="Konno N."/>
        </authorList>
    </citation>
    <scope>NUCLEOTIDE SEQUENCE [LARGE SCALE GENOMIC DNA]</scope>
    <source>
        <strain evidence="1 2">NBRC 111202</strain>
    </source>
</reference>
<dbReference type="AlphaFoldDB" id="A0A1Q3E7Y5"/>
<dbReference type="EMBL" id="BDGU01000145">
    <property type="protein sequence ID" value="GAW03353.1"/>
    <property type="molecule type" value="Genomic_DNA"/>
</dbReference>
<keyword evidence="2" id="KW-1185">Reference proteome</keyword>